<keyword evidence="3" id="KW-1185">Reference proteome</keyword>
<dbReference type="AlphaFoldDB" id="A0A6A6HI44"/>
<protein>
    <submittedName>
        <fullName evidence="2">Uncharacterized protein</fullName>
    </submittedName>
</protein>
<dbReference type="Proteomes" id="UP000800092">
    <property type="component" value="Unassembled WGS sequence"/>
</dbReference>
<feature type="signal peptide" evidence="1">
    <location>
        <begin position="1"/>
        <end position="28"/>
    </location>
</feature>
<sequence length="134" mass="14459">MISFHSGIASIRVFAVMALSYGIHVGTGGKNPPVMTQTTRLLVQLASALYLQKCEIIARLPIPSDDETFMCAFEFGHLEISVLKAGGTRAFGPKGIFTTGKSLVADTDRCLMRCRRVNSARVSSASAIKIKKPL</sequence>
<evidence type="ECO:0000313" key="2">
    <source>
        <dbReference type="EMBL" id="KAF2237203.1"/>
    </source>
</evidence>
<accession>A0A6A6HI44</accession>
<dbReference type="EMBL" id="ML991781">
    <property type="protein sequence ID" value="KAF2237203.1"/>
    <property type="molecule type" value="Genomic_DNA"/>
</dbReference>
<proteinExistence type="predicted"/>
<organism evidence="2 3">
    <name type="scientific">Viridothelium virens</name>
    <name type="common">Speckled blister lichen</name>
    <name type="synonym">Trypethelium virens</name>
    <dbReference type="NCBI Taxonomy" id="1048519"/>
    <lineage>
        <taxon>Eukaryota</taxon>
        <taxon>Fungi</taxon>
        <taxon>Dikarya</taxon>
        <taxon>Ascomycota</taxon>
        <taxon>Pezizomycotina</taxon>
        <taxon>Dothideomycetes</taxon>
        <taxon>Dothideomycetes incertae sedis</taxon>
        <taxon>Trypetheliales</taxon>
        <taxon>Trypetheliaceae</taxon>
        <taxon>Viridothelium</taxon>
    </lineage>
</organism>
<reference evidence="2" key="1">
    <citation type="journal article" date="2020" name="Stud. Mycol.">
        <title>101 Dothideomycetes genomes: a test case for predicting lifestyles and emergence of pathogens.</title>
        <authorList>
            <person name="Haridas S."/>
            <person name="Albert R."/>
            <person name="Binder M."/>
            <person name="Bloem J."/>
            <person name="Labutti K."/>
            <person name="Salamov A."/>
            <person name="Andreopoulos B."/>
            <person name="Baker S."/>
            <person name="Barry K."/>
            <person name="Bills G."/>
            <person name="Bluhm B."/>
            <person name="Cannon C."/>
            <person name="Castanera R."/>
            <person name="Culley D."/>
            <person name="Daum C."/>
            <person name="Ezra D."/>
            <person name="Gonzalez J."/>
            <person name="Henrissat B."/>
            <person name="Kuo A."/>
            <person name="Liang C."/>
            <person name="Lipzen A."/>
            <person name="Lutzoni F."/>
            <person name="Magnuson J."/>
            <person name="Mondo S."/>
            <person name="Nolan M."/>
            <person name="Ohm R."/>
            <person name="Pangilinan J."/>
            <person name="Park H.-J."/>
            <person name="Ramirez L."/>
            <person name="Alfaro M."/>
            <person name="Sun H."/>
            <person name="Tritt A."/>
            <person name="Yoshinaga Y."/>
            <person name="Zwiers L.-H."/>
            <person name="Turgeon B."/>
            <person name="Goodwin S."/>
            <person name="Spatafora J."/>
            <person name="Crous P."/>
            <person name="Grigoriev I."/>
        </authorList>
    </citation>
    <scope>NUCLEOTIDE SEQUENCE</scope>
    <source>
        <strain evidence="2">Tuck. ex Michener</strain>
    </source>
</reference>
<evidence type="ECO:0000256" key="1">
    <source>
        <dbReference type="SAM" id="SignalP"/>
    </source>
</evidence>
<keyword evidence="1" id="KW-0732">Signal</keyword>
<feature type="chain" id="PRO_5025612425" evidence="1">
    <location>
        <begin position="29"/>
        <end position="134"/>
    </location>
</feature>
<gene>
    <name evidence="2" type="ORF">EV356DRAFT_28918</name>
</gene>
<name>A0A6A6HI44_VIRVR</name>
<evidence type="ECO:0000313" key="3">
    <source>
        <dbReference type="Proteomes" id="UP000800092"/>
    </source>
</evidence>